<feature type="region of interest" description="Disordered" evidence="1">
    <location>
        <begin position="1"/>
        <end position="27"/>
    </location>
</feature>
<accession>A0ABS5EJ06</accession>
<evidence type="ECO:0008006" key="4">
    <source>
        <dbReference type="Google" id="ProtNLM"/>
    </source>
</evidence>
<reference evidence="3" key="1">
    <citation type="journal article" date="2021" name="Syst. Appl. Microbiol.">
        <title>Roseomonas hellenica sp. nov., isolated from roots of wild-growing Alkanna tinctoria.</title>
        <authorList>
            <person name="Rat A."/>
            <person name="Naranjo H.D."/>
            <person name="Lebbe L."/>
            <person name="Cnockaert M."/>
            <person name="Krigas N."/>
            <person name="Grigoriadou K."/>
            <person name="Maloupa E."/>
            <person name="Willems A."/>
        </authorList>
    </citation>
    <scope>NUCLEOTIDE SEQUENCE [LARGE SCALE GENOMIC DNA]</scope>
    <source>
        <strain evidence="3">LMG 31159</strain>
    </source>
</reference>
<gene>
    <name evidence="2" type="ORF">GXW78_15160</name>
</gene>
<evidence type="ECO:0000313" key="2">
    <source>
        <dbReference type="EMBL" id="MBR0651011.1"/>
    </source>
</evidence>
<dbReference type="InterPro" id="IPR019704">
    <property type="entry name" value="Flagellar_assmbl_FliX_class2"/>
</dbReference>
<comment type="caution">
    <text evidence="2">The sequence shown here is derived from an EMBL/GenBank/DDBJ whole genome shotgun (WGS) entry which is preliminary data.</text>
</comment>
<organism evidence="2 3">
    <name type="scientific">Neoroseomonas terrae</name>
    <dbReference type="NCBI Taxonomy" id="424799"/>
    <lineage>
        <taxon>Bacteria</taxon>
        <taxon>Pseudomonadati</taxon>
        <taxon>Pseudomonadota</taxon>
        <taxon>Alphaproteobacteria</taxon>
        <taxon>Acetobacterales</taxon>
        <taxon>Acetobacteraceae</taxon>
        <taxon>Neoroseomonas</taxon>
    </lineage>
</organism>
<evidence type="ECO:0000313" key="3">
    <source>
        <dbReference type="Proteomes" id="UP000698752"/>
    </source>
</evidence>
<dbReference type="Proteomes" id="UP000698752">
    <property type="component" value="Unassembled WGS sequence"/>
</dbReference>
<name>A0ABS5EJ06_9PROT</name>
<proteinExistence type="predicted"/>
<protein>
    <recommendedName>
        <fullName evidence="4">Flagellar assembly regulator FliX</fullName>
    </recommendedName>
</protein>
<keyword evidence="3" id="KW-1185">Reference proteome</keyword>
<dbReference type="Pfam" id="PF10768">
    <property type="entry name" value="FliX"/>
    <property type="match status" value="1"/>
</dbReference>
<evidence type="ECO:0000256" key="1">
    <source>
        <dbReference type="SAM" id="MobiDB-lite"/>
    </source>
</evidence>
<dbReference type="EMBL" id="JAAEDI010000015">
    <property type="protein sequence ID" value="MBR0651011.1"/>
    <property type="molecule type" value="Genomic_DNA"/>
</dbReference>
<dbReference type="RefSeq" id="WP_211869678.1">
    <property type="nucleotide sequence ID" value="NZ_JAAEDI010000015.1"/>
</dbReference>
<sequence length="138" mass="13751">MVGVRGVSGGLAGGRTRPTGSGRGSFSLGGVRAHAAAGTQGAVPAQPLGLLALQESGPAAERDARARQQADALLLSLRELQIGVLEGALDQAALHRLAALPTGAEAADPALAAVLTAIRLRARVELARHGLDPAASSD</sequence>
<feature type="compositionally biased region" description="Gly residues" evidence="1">
    <location>
        <begin position="1"/>
        <end position="13"/>
    </location>
</feature>